<dbReference type="Pfam" id="PF09414">
    <property type="entry name" value="RNA_ligase"/>
    <property type="match status" value="1"/>
</dbReference>
<dbReference type="Proteomes" id="UP000076078">
    <property type="component" value="Unassembled WGS sequence"/>
</dbReference>
<dbReference type="Gene3D" id="3.30.470.30">
    <property type="entry name" value="DNA ligase/mRNA capping enzyme"/>
    <property type="match status" value="1"/>
</dbReference>
<dbReference type="EMBL" id="LODT01000047">
    <property type="protein sequence ID" value="KYQ88855.1"/>
    <property type="molecule type" value="Genomic_DNA"/>
</dbReference>
<evidence type="ECO:0000313" key="2">
    <source>
        <dbReference type="EMBL" id="KYQ88855.1"/>
    </source>
</evidence>
<sequence length="424" mass="48553">MINTDEVTQQVSEIKINTETTTTKVEDNNNNETETTTVEENLLEESDRVLAYFERIKALEPIKGADVIEIATVLGWRVIVKKGLYKVGDMVVYCEIDSVLPKWDYFIGDRLDKCQFKIKTIKLRGELSQGYCIPIKQLIAHPERTVTVNYHKEIKDEIVELVDTNTKEVIPLQIGYNVTKFIGITKIQDNHGRGRGGGGTSIFSKVMVKSNLLEFPSFIRKTDQTRIQNCPHYLEDFAQVQFEVTEKLEGSSITAYHHKGVSGICSRNYEIKNVEESVEINQVLLKDLNILERLQKLKLSIAIQGEIIGPKIQGNIYGLEKSEFRVFDIFLIETQRYATHQERVDIMKQMELPWEDYGVPFICEMKLAGKKLSEILDMANGFSQLKGSRPKVLREGLVFKSKSVENNRVVTFKSISNQYLLKKE</sequence>
<comment type="caution">
    <text evidence="2">The sequence shown here is derived from an EMBL/GenBank/DDBJ whole genome shotgun (WGS) entry which is preliminary data.</text>
</comment>
<name>A0A151Z4I4_TIELA</name>
<feature type="domain" description="RNA ligase" evidence="1">
    <location>
        <begin position="242"/>
        <end position="413"/>
    </location>
</feature>
<dbReference type="AlphaFoldDB" id="A0A151Z4I4"/>
<dbReference type="OMA" id="SQGYCIP"/>
<reference evidence="2 3" key="1">
    <citation type="submission" date="2015-12" db="EMBL/GenBank/DDBJ databases">
        <title>Dictyostelia acquired genes for synthesis and detection of signals that induce cell-type specialization by lateral gene transfer from prokaryotes.</title>
        <authorList>
            <person name="Gloeckner G."/>
            <person name="Schaap P."/>
        </authorList>
    </citation>
    <scope>NUCLEOTIDE SEQUENCE [LARGE SCALE GENOMIC DNA]</scope>
    <source>
        <strain evidence="2 3">TK</strain>
    </source>
</reference>
<dbReference type="InParanoid" id="A0A151Z4I4"/>
<protein>
    <recommendedName>
        <fullName evidence="1">RNA ligase domain-containing protein</fullName>
    </recommendedName>
</protein>
<dbReference type="Pfam" id="PF21189">
    <property type="entry name" value="PHA02142"/>
    <property type="match status" value="1"/>
</dbReference>
<organism evidence="2 3">
    <name type="scientific">Tieghemostelium lacteum</name>
    <name type="common">Slime mold</name>
    <name type="synonym">Dictyostelium lacteum</name>
    <dbReference type="NCBI Taxonomy" id="361077"/>
    <lineage>
        <taxon>Eukaryota</taxon>
        <taxon>Amoebozoa</taxon>
        <taxon>Evosea</taxon>
        <taxon>Eumycetozoa</taxon>
        <taxon>Dictyostelia</taxon>
        <taxon>Dictyosteliales</taxon>
        <taxon>Raperosteliaceae</taxon>
        <taxon>Tieghemostelium</taxon>
    </lineage>
</organism>
<dbReference type="OrthoDB" id="17053at2759"/>
<keyword evidence="3" id="KW-1185">Reference proteome</keyword>
<dbReference type="InterPro" id="IPR021122">
    <property type="entry name" value="RNA_ligase_dom_REL/Rnl2"/>
</dbReference>
<accession>A0A151Z4I4</accession>
<evidence type="ECO:0000259" key="1">
    <source>
        <dbReference type="Pfam" id="PF09414"/>
    </source>
</evidence>
<evidence type="ECO:0000313" key="3">
    <source>
        <dbReference type="Proteomes" id="UP000076078"/>
    </source>
</evidence>
<gene>
    <name evidence="2" type="ORF">DLAC_10659</name>
</gene>
<dbReference type="SUPFAM" id="SSF56091">
    <property type="entry name" value="DNA ligase/mRNA capping enzyme, catalytic domain"/>
    <property type="match status" value="1"/>
</dbReference>
<proteinExistence type="predicted"/>